<keyword evidence="1" id="KW-0732">Signal</keyword>
<keyword evidence="4" id="KW-1185">Reference proteome</keyword>
<dbReference type="PANTHER" id="PTHR34512">
    <property type="entry name" value="CELL SURFACE PROTEIN"/>
    <property type="match status" value="1"/>
</dbReference>
<dbReference type="InterPro" id="IPR015943">
    <property type="entry name" value="WD40/YVTN_repeat-like_dom_sf"/>
</dbReference>
<dbReference type="SUPFAM" id="SSF50998">
    <property type="entry name" value="Quinoprotein alcohol dehydrogenase-like"/>
    <property type="match status" value="2"/>
</dbReference>
<gene>
    <name evidence="3" type="ORF">CCMP2556_LOCUS4538</name>
</gene>
<dbReference type="Gene3D" id="2.130.10.10">
    <property type="entry name" value="YVTN repeat-like/Quinoprotein amine dehydrogenase"/>
    <property type="match status" value="1"/>
</dbReference>
<evidence type="ECO:0000313" key="3">
    <source>
        <dbReference type="EMBL" id="CAK8996643.1"/>
    </source>
</evidence>
<proteinExistence type="predicted"/>
<dbReference type="Pfam" id="PF13360">
    <property type="entry name" value="PQQ_2"/>
    <property type="match status" value="1"/>
</dbReference>
<sequence>MFVVGACLALGAWSTFAVAEEDCEAPSNILLQTAHQSRRDGEMMYHWPNGRGRFPYFAVSEHIGPFDLNNSLSWSWHHPEGRFHTLTWGVNIDHEMNVYLSAADGFRKFDMDGKLMWERIILPRTTMNTGAIYQGKFFASDTDGGVEAVDMKDGSRVWYTKLASAICEDNGFNMVHQGVLFAAADCSPPCNYDKTCNQLVKALNATTGKELWTYKPDTAVWNFLALFPDMETVVFQDMSGKVYKLTLNGDVIWKAGGLNGTWTDGGAALGPNGMVYAVNNNHPPEGLSPVGQMDPPTMPGQVTALDVVTGDIVWQVTTPRPPNNAPAVGKVQGWEGLSLVVPLCQQVIKGAQCDVHVYNAKTGALRWVFHGPTQKHLLQAGDAEGTQTRIDSGVRSWCLPNGWSAPTIAADGVVFVGNEDGLFFALRDSDGDGRAIGVDEVRAFDTKAAFSGSSSPALAPQMVAVASCDSLFVFKN</sequence>
<feature type="signal peptide" evidence="1">
    <location>
        <begin position="1"/>
        <end position="19"/>
    </location>
</feature>
<dbReference type="SMART" id="SM00564">
    <property type="entry name" value="PQQ"/>
    <property type="match status" value="6"/>
</dbReference>
<feature type="domain" description="Pyrrolo-quinoline quinone repeat" evidence="2">
    <location>
        <begin position="109"/>
        <end position="255"/>
    </location>
</feature>
<dbReference type="Proteomes" id="UP001642484">
    <property type="component" value="Unassembled WGS sequence"/>
</dbReference>
<protein>
    <recommendedName>
        <fullName evidence="2">Pyrrolo-quinoline quinone repeat domain-containing protein</fullName>
    </recommendedName>
</protein>
<name>A0ABP0I230_9DINO</name>
<feature type="chain" id="PRO_5047398700" description="Pyrrolo-quinoline quinone repeat domain-containing protein" evidence="1">
    <location>
        <begin position="20"/>
        <end position="476"/>
    </location>
</feature>
<comment type="caution">
    <text evidence="3">The sequence shown here is derived from an EMBL/GenBank/DDBJ whole genome shotgun (WGS) entry which is preliminary data.</text>
</comment>
<evidence type="ECO:0000313" key="4">
    <source>
        <dbReference type="Proteomes" id="UP001642484"/>
    </source>
</evidence>
<dbReference type="Gene3D" id="2.40.128.630">
    <property type="match status" value="1"/>
</dbReference>
<evidence type="ECO:0000256" key="1">
    <source>
        <dbReference type="SAM" id="SignalP"/>
    </source>
</evidence>
<organism evidence="3 4">
    <name type="scientific">Durusdinium trenchii</name>
    <dbReference type="NCBI Taxonomy" id="1381693"/>
    <lineage>
        <taxon>Eukaryota</taxon>
        <taxon>Sar</taxon>
        <taxon>Alveolata</taxon>
        <taxon>Dinophyceae</taxon>
        <taxon>Suessiales</taxon>
        <taxon>Symbiodiniaceae</taxon>
        <taxon>Durusdinium</taxon>
    </lineage>
</organism>
<reference evidence="3 4" key="1">
    <citation type="submission" date="2024-02" db="EMBL/GenBank/DDBJ databases">
        <authorList>
            <person name="Chen Y."/>
            <person name="Shah S."/>
            <person name="Dougan E. K."/>
            <person name="Thang M."/>
            <person name="Chan C."/>
        </authorList>
    </citation>
    <scope>NUCLEOTIDE SEQUENCE [LARGE SCALE GENOMIC DNA]</scope>
</reference>
<dbReference type="PANTHER" id="PTHR34512:SF30">
    <property type="entry name" value="OUTER MEMBRANE PROTEIN ASSEMBLY FACTOR BAMB"/>
    <property type="match status" value="1"/>
</dbReference>
<dbReference type="EMBL" id="CAXAMN010001880">
    <property type="protein sequence ID" value="CAK8996643.1"/>
    <property type="molecule type" value="Genomic_DNA"/>
</dbReference>
<dbReference type="InterPro" id="IPR018391">
    <property type="entry name" value="PQQ_b-propeller_rpt"/>
</dbReference>
<evidence type="ECO:0000259" key="2">
    <source>
        <dbReference type="Pfam" id="PF13360"/>
    </source>
</evidence>
<dbReference type="InterPro" id="IPR002372">
    <property type="entry name" value="PQQ_rpt_dom"/>
</dbReference>
<dbReference type="InterPro" id="IPR011047">
    <property type="entry name" value="Quinoprotein_ADH-like_sf"/>
</dbReference>
<accession>A0ABP0I230</accession>